<reference evidence="2" key="2">
    <citation type="submission" date="2021-08" db="EMBL/GenBank/DDBJ databases">
        <authorList>
            <person name="Tani A."/>
            <person name="Ola A."/>
            <person name="Ogura Y."/>
            <person name="Katsura K."/>
            <person name="Hayashi T."/>
        </authorList>
    </citation>
    <scope>NUCLEOTIDE SEQUENCE</scope>
    <source>
        <strain evidence="2">DSM 17168</strain>
    </source>
</reference>
<proteinExistence type="predicted"/>
<dbReference type="InterPro" id="IPR015946">
    <property type="entry name" value="KH_dom-like_a/b"/>
</dbReference>
<comment type="caution">
    <text evidence="2">The sequence shown here is derived from an EMBL/GenBank/DDBJ whole genome shotgun (WGS) entry which is preliminary data.</text>
</comment>
<dbReference type="InterPro" id="IPR003718">
    <property type="entry name" value="OsmC/Ohr_fam"/>
</dbReference>
<dbReference type="RefSeq" id="WP_238234658.1">
    <property type="nucleotide sequence ID" value="NZ_BPQQ01000018.1"/>
</dbReference>
<name>A0ABQ4S9J5_9HYPH</name>
<evidence type="ECO:0000256" key="1">
    <source>
        <dbReference type="SAM" id="MobiDB-lite"/>
    </source>
</evidence>
<accession>A0ABQ4S9J5</accession>
<protein>
    <recommendedName>
        <fullName evidence="4">OsmC-like protein</fullName>
    </recommendedName>
</protein>
<evidence type="ECO:0000313" key="3">
    <source>
        <dbReference type="Proteomes" id="UP001055153"/>
    </source>
</evidence>
<dbReference type="Proteomes" id="UP001055153">
    <property type="component" value="Unassembled WGS sequence"/>
</dbReference>
<dbReference type="Pfam" id="PF02566">
    <property type="entry name" value="OsmC"/>
    <property type="match status" value="1"/>
</dbReference>
<dbReference type="EMBL" id="BPQQ01000018">
    <property type="protein sequence ID" value="GJD99776.1"/>
    <property type="molecule type" value="Genomic_DNA"/>
</dbReference>
<dbReference type="SUPFAM" id="SSF82784">
    <property type="entry name" value="OsmC-like"/>
    <property type="match status" value="1"/>
</dbReference>
<dbReference type="Gene3D" id="3.30.300.20">
    <property type="match status" value="1"/>
</dbReference>
<keyword evidence="3" id="KW-1185">Reference proteome</keyword>
<dbReference type="InterPro" id="IPR036102">
    <property type="entry name" value="OsmC/Ohrsf"/>
</dbReference>
<organism evidence="2 3">
    <name type="scientific">Methylobacterium isbiliense</name>
    <dbReference type="NCBI Taxonomy" id="315478"/>
    <lineage>
        <taxon>Bacteria</taxon>
        <taxon>Pseudomonadati</taxon>
        <taxon>Pseudomonadota</taxon>
        <taxon>Alphaproteobacteria</taxon>
        <taxon>Hyphomicrobiales</taxon>
        <taxon>Methylobacteriaceae</taxon>
        <taxon>Methylobacterium</taxon>
    </lineage>
</organism>
<reference evidence="2" key="1">
    <citation type="journal article" date="2021" name="Front. Microbiol.">
        <title>Comprehensive Comparative Genomics and Phenotyping of Methylobacterium Species.</title>
        <authorList>
            <person name="Alessa O."/>
            <person name="Ogura Y."/>
            <person name="Fujitani Y."/>
            <person name="Takami H."/>
            <person name="Hayashi T."/>
            <person name="Sahin N."/>
            <person name="Tani A."/>
        </authorList>
    </citation>
    <scope>NUCLEOTIDE SEQUENCE</scope>
    <source>
        <strain evidence="2">DSM 17168</strain>
    </source>
</reference>
<sequence length="169" mass="18503">MSVQLDISLKHVRNYQFLIDFGETLPRLFVDEPDPIGSGDGPCPEQMLAACVANCLCGSLVFALRKYRQPATGLEAKASCHIERNQAGRLRVAAIDVAIVLDLEAVEADRLDKVLSQFRKFCTVSESVEAGVPVRVSVRDTRGYSLAEPGTIEPHRSIAGHPAEERRDA</sequence>
<evidence type="ECO:0000313" key="2">
    <source>
        <dbReference type="EMBL" id="GJD99776.1"/>
    </source>
</evidence>
<gene>
    <name evidence="2" type="ORF">GMJLKIPL_1694</name>
</gene>
<dbReference type="PANTHER" id="PTHR34352">
    <property type="entry name" value="PROTEIN YHFA"/>
    <property type="match status" value="1"/>
</dbReference>
<feature type="region of interest" description="Disordered" evidence="1">
    <location>
        <begin position="148"/>
        <end position="169"/>
    </location>
</feature>
<evidence type="ECO:0008006" key="4">
    <source>
        <dbReference type="Google" id="ProtNLM"/>
    </source>
</evidence>
<dbReference type="PANTHER" id="PTHR34352:SF1">
    <property type="entry name" value="PROTEIN YHFA"/>
    <property type="match status" value="1"/>
</dbReference>